<protein>
    <recommendedName>
        <fullName evidence="9">Ribonuclease</fullName>
        <ecNumber evidence="9">3.1.26.4</ecNumber>
    </recommendedName>
</protein>
<dbReference type="CDD" id="cd07181">
    <property type="entry name" value="RNase_HII_eukaryota_like"/>
    <property type="match status" value="1"/>
</dbReference>
<dbReference type="FunFam" id="1.10.10.460:FF:000001">
    <property type="entry name" value="Ribonuclease"/>
    <property type="match status" value="1"/>
</dbReference>
<comment type="catalytic activity">
    <reaction evidence="1 8 9">
        <text>Endonucleolytic cleavage to 5'-phosphomonoester.</text>
        <dbReference type="EC" id="3.1.26.4"/>
    </reaction>
</comment>
<dbReference type="InterPro" id="IPR023160">
    <property type="entry name" value="RNase_HII_hlx-loop-hlx_cap_dom"/>
</dbReference>
<evidence type="ECO:0000313" key="12">
    <source>
        <dbReference type="Proteomes" id="UP000094236"/>
    </source>
</evidence>
<dbReference type="FunFam" id="3.30.420.10:FF:000016">
    <property type="entry name" value="Ribonuclease"/>
    <property type="match status" value="1"/>
</dbReference>
<dbReference type="InterPro" id="IPR024567">
    <property type="entry name" value="RNase_HII/HIII_dom"/>
</dbReference>
<evidence type="ECO:0000256" key="8">
    <source>
        <dbReference type="PROSITE-ProRule" id="PRU01319"/>
    </source>
</evidence>
<dbReference type="GO" id="GO:1990516">
    <property type="term" value="P:ribonucleotide excision repair"/>
    <property type="evidence" value="ECO:0007669"/>
    <property type="project" value="EnsemblFungi"/>
</dbReference>
<keyword evidence="12" id="KW-1185">Reference proteome</keyword>
<dbReference type="InterPro" id="IPR036397">
    <property type="entry name" value="RNaseH_sf"/>
</dbReference>
<feature type="binding site" evidence="8">
    <location>
        <position position="38"/>
    </location>
    <ligand>
        <name>a divalent metal cation</name>
        <dbReference type="ChEBI" id="CHEBI:60240"/>
    </ligand>
</feature>
<evidence type="ECO:0000256" key="7">
    <source>
        <dbReference type="ARBA" id="ARBA00022801"/>
    </source>
</evidence>
<dbReference type="Gene3D" id="1.10.10.460">
    <property type="entry name" value="Ribonuclease hii. Domain 2"/>
    <property type="match status" value="1"/>
</dbReference>
<evidence type="ECO:0000256" key="1">
    <source>
        <dbReference type="ARBA" id="ARBA00000077"/>
    </source>
</evidence>
<feature type="non-terminal residue" evidence="11">
    <location>
        <position position="264"/>
    </location>
</feature>
<evidence type="ECO:0000256" key="6">
    <source>
        <dbReference type="ARBA" id="ARBA00022759"/>
    </source>
</evidence>
<keyword evidence="6 8" id="KW-0255">Endonuclease</keyword>
<feature type="binding site" evidence="8">
    <location>
        <position position="39"/>
    </location>
    <ligand>
        <name>a divalent metal cation</name>
        <dbReference type="ChEBI" id="CHEBI:60240"/>
    </ligand>
</feature>
<dbReference type="GO" id="GO:0004523">
    <property type="term" value="F:RNA-DNA hybrid ribonuclease activity"/>
    <property type="evidence" value="ECO:0007669"/>
    <property type="project" value="UniProtKB-UniRule"/>
</dbReference>
<dbReference type="PANTHER" id="PTHR10954:SF7">
    <property type="entry name" value="RIBONUCLEASE H2 SUBUNIT A"/>
    <property type="match status" value="1"/>
</dbReference>
<dbReference type="NCBIfam" id="TIGR00729">
    <property type="entry name" value="ribonuclease HII"/>
    <property type="match status" value="1"/>
</dbReference>
<evidence type="ECO:0000256" key="3">
    <source>
        <dbReference type="ARBA" id="ARBA00007058"/>
    </source>
</evidence>
<dbReference type="STRING" id="669874.A0A1E4TW87"/>
<comment type="function">
    <text evidence="9">Endonuclease that specifically degrades the RNA of RNA-DNA hybrids.</text>
</comment>
<dbReference type="GO" id="GO:0003723">
    <property type="term" value="F:RNA binding"/>
    <property type="evidence" value="ECO:0007669"/>
    <property type="project" value="UniProtKB-UniRule"/>
</dbReference>
<evidence type="ECO:0000259" key="10">
    <source>
        <dbReference type="PROSITE" id="PS51975"/>
    </source>
</evidence>
<dbReference type="GO" id="GO:0043137">
    <property type="term" value="P:DNA replication, removal of RNA primer"/>
    <property type="evidence" value="ECO:0007669"/>
    <property type="project" value="TreeGrafter"/>
</dbReference>
<comment type="cofactor">
    <cofactor evidence="2">
        <name>Mg(2+)</name>
        <dbReference type="ChEBI" id="CHEBI:18420"/>
    </cofactor>
</comment>
<dbReference type="Pfam" id="PF01351">
    <property type="entry name" value="RNase_HII"/>
    <property type="match status" value="1"/>
</dbReference>
<dbReference type="EC" id="3.1.26.4" evidence="9"/>
<feature type="binding site" evidence="8">
    <location>
        <position position="149"/>
    </location>
    <ligand>
        <name>a divalent metal cation</name>
        <dbReference type="ChEBI" id="CHEBI:60240"/>
    </ligand>
</feature>
<dbReference type="InterPro" id="IPR012337">
    <property type="entry name" value="RNaseH-like_sf"/>
</dbReference>
<dbReference type="Proteomes" id="UP000094236">
    <property type="component" value="Unassembled WGS sequence"/>
</dbReference>
<proteinExistence type="inferred from homology"/>
<organism evidence="11 12">
    <name type="scientific">Pachysolen tannophilus NRRL Y-2460</name>
    <dbReference type="NCBI Taxonomy" id="669874"/>
    <lineage>
        <taxon>Eukaryota</taxon>
        <taxon>Fungi</taxon>
        <taxon>Dikarya</taxon>
        <taxon>Ascomycota</taxon>
        <taxon>Saccharomycotina</taxon>
        <taxon>Pichiomycetes</taxon>
        <taxon>Pachysolenaceae</taxon>
        <taxon>Pachysolen</taxon>
    </lineage>
</organism>
<sequence>FIPPSVTLPISFKSSTYCTEIPSAILHDPTKEVILGVDEAGRGPVLGPMVYGIAYCLKTFEPILKKYGFDDSKILTEQKRFELTREICEEGSELNQNIGWSTTTLTSRDISSDMLSYQVNLNSQAHDATIELIKSTLSKGVNLKEVYVDTVGPPASYQKKLQENFPLIKITVTKKADSLFKIVSAASVVAKVTRDFNLSLCKKDKNDKLGSGYPSDPNTKKWLVQNMNPLFGWGKLVRYSWSTATNCLENNNAIKVVFATDIQE</sequence>
<evidence type="ECO:0000256" key="5">
    <source>
        <dbReference type="ARBA" id="ARBA00022723"/>
    </source>
</evidence>
<evidence type="ECO:0000313" key="11">
    <source>
        <dbReference type="EMBL" id="ODV95997.1"/>
    </source>
</evidence>
<dbReference type="Gene3D" id="3.30.420.10">
    <property type="entry name" value="Ribonuclease H-like superfamily/Ribonuclease H"/>
    <property type="match status" value="1"/>
</dbReference>
<comment type="similarity">
    <text evidence="3">Belongs to the RNase HII family. Eukaryotic subfamily.</text>
</comment>
<reference evidence="12" key="1">
    <citation type="submission" date="2016-05" db="EMBL/GenBank/DDBJ databases">
        <title>Comparative genomics of biotechnologically important yeasts.</title>
        <authorList>
            <consortium name="DOE Joint Genome Institute"/>
            <person name="Riley R."/>
            <person name="Haridas S."/>
            <person name="Wolfe K.H."/>
            <person name="Lopes M.R."/>
            <person name="Hittinger C.T."/>
            <person name="Goker M."/>
            <person name="Salamov A."/>
            <person name="Wisecaver J."/>
            <person name="Long T.M."/>
            <person name="Aerts A.L."/>
            <person name="Barry K."/>
            <person name="Choi C."/>
            <person name="Clum A."/>
            <person name="Coughlan A.Y."/>
            <person name="Deshpande S."/>
            <person name="Douglass A.P."/>
            <person name="Hanson S.J."/>
            <person name="Klenk H.-P."/>
            <person name="Labutti K."/>
            <person name="Lapidus A."/>
            <person name="Lindquist E."/>
            <person name="Lipzen A."/>
            <person name="Meier-Kolthoff J.P."/>
            <person name="Ohm R.A."/>
            <person name="Otillar R.P."/>
            <person name="Pangilinan J."/>
            <person name="Peng Y."/>
            <person name="Rokas A."/>
            <person name="Rosa C.A."/>
            <person name="Scheuner C."/>
            <person name="Sibirny A.A."/>
            <person name="Slot J.C."/>
            <person name="Stielow J.B."/>
            <person name="Sun H."/>
            <person name="Kurtzman C.P."/>
            <person name="Blackwell M."/>
            <person name="Grigoriev I.V."/>
            <person name="Jeffries T.W."/>
        </authorList>
    </citation>
    <scope>NUCLEOTIDE SEQUENCE [LARGE SCALE GENOMIC DNA]</scope>
    <source>
        <strain evidence="12">NRRL Y-2460</strain>
    </source>
</reference>
<keyword evidence="5 8" id="KW-0479">Metal-binding</keyword>
<keyword evidence="7 8" id="KW-0378">Hydrolase</keyword>
<dbReference type="PROSITE" id="PS51975">
    <property type="entry name" value="RNASE_H_2"/>
    <property type="match status" value="1"/>
</dbReference>
<feature type="domain" description="RNase H type-2" evidence="10">
    <location>
        <begin position="32"/>
        <end position="253"/>
    </location>
</feature>
<dbReference type="InterPro" id="IPR004649">
    <property type="entry name" value="RNase_H2_suA"/>
</dbReference>
<gene>
    <name evidence="11" type="ORF">PACTADRAFT_28991</name>
</gene>
<dbReference type="AlphaFoldDB" id="A0A1E4TW87"/>
<dbReference type="OrthoDB" id="7462577at2759"/>
<dbReference type="EMBL" id="KV454013">
    <property type="protein sequence ID" value="ODV95997.1"/>
    <property type="molecule type" value="Genomic_DNA"/>
</dbReference>
<keyword evidence="4 8" id="KW-0540">Nuclease</keyword>
<accession>A0A1E4TW87</accession>
<evidence type="ECO:0000256" key="2">
    <source>
        <dbReference type="ARBA" id="ARBA00001946"/>
    </source>
</evidence>
<comment type="cofactor">
    <cofactor evidence="8">
        <name>Mn(2+)</name>
        <dbReference type="ChEBI" id="CHEBI:29035"/>
    </cofactor>
    <cofactor evidence="8">
        <name>Mg(2+)</name>
        <dbReference type="ChEBI" id="CHEBI:18420"/>
    </cofactor>
    <text evidence="8">Manganese or magnesium. Binds 1 divalent metal ion per monomer in the absence of substrate. May bind a second metal ion after substrate binding.</text>
</comment>
<name>A0A1E4TW87_PACTA</name>
<dbReference type="GO" id="GO:0046872">
    <property type="term" value="F:metal ion binding"/>
    <property type="evidence" value="ECO:0007669"/>
    <property type="project" value="UniProtKB-KW"/>
</dbReference>
<feature type="non-terminal residue" evidence="11">
    <location>
        <position position="1"/>
    </location>
</feature>
<dbReference type="SUPFAM" id="SSF53098">
    <property type="entry name" value="Ribonuclease H-like"/>
    <property type="match status" value="1"/>
</dbReference>
<dbReference type="PANTHER" id="PTHR10954">
    <property type="entry name" value="RIBONUCLEASE H2 SUBUNIT A"/>
    <property type="match status" value="1"/>
</dbReference>
<dbReference type="GO" id="GO:0032299">
    <property type="term" value="C:ribonuclease H2 complex"/>
    <property type="evidence" value="ECO:0007669"/>
    <property type="project" value="TreeGrafter"/>
</dbReference>
<evidence type="ECO:0000256" key="4">
    <source>
        <dbReference type="ARBA" id="ARBA00022722"/>
    </source>
</evidence>
<dbReference type="InterPro" id="IPR001352">
    <property type="entry name" value="RNase_HII/HIII"/>
</dbReference>
<evidence type="ECO:0000256" key="9">
    <source>
        <dbReference type="RuleBase" id="RU003515"/>
    </source>
</evidence>